<dbReference type="AlphaFoldDB" id="A0A4R2PAM9"/>
<comment type="subcellular location">
    <subcellularLocation>
        <location evidence="1 7">Cell membrane</location>
        <topology evidence="1 7">Multi-pass membrane protein</topology>
    </subcellularLocation>
</comment>
<comment type="similarity">
    <text evidence="7">Belongs to the binding-protein-dependent transport system permease family.</text>
</comment>
<dbReference type="GO" id="GO:0055085">
    <property type="term" value="P:transmembrane transport"/>
    <property type="evidence" value="ECO:0007669"/>
    <property type="project" value="InterPro"/>
</dbReference>
<sequence length="278" mass="31165">MSYYKRKRFYATIFATIIALFFVVPAIWIILTAFKTDAEALRGGVNFWPDHFTFKNFMYLFSSENYEVAVFRWLGNSLFVSVVGTVLVIIIDTMAAFALARLNVPFKKIILGLILISMLIPNVITLLPQFLNFANAGLLNTYGVMILPVTSSTFGVFLLYQFLKKFPVEIEESAVLDGASTWKIFLHIVVPNSKPMIVTLGIITFIGLYNDFLWPLITINQNSMKTITVGVANMMTGSLSISYGRLMALSLLSSIPMIIVFIISQKQIVKSITHTGIK</sequence>
<dbReference type="CDD" id="cd06261">
    <property type="entry name" value="TM_PBP2"/>
    <property type="match status" value="1"/>
</dbReference>
<dbReference type="SUPFAM" id="SSF161098">
    <property type="entry name" value="MetI-like"/>
    <property type="match status" value="1"/>
</dbReference>
<evidence type="ECO:0000256" key="2">
    <source>
        <dbReference type="ARBA" id="ARBA00022448"/>
    </source>
</evidence>
<reference evidence="9 10" key="1">
    <citation type="submission" date="2019-03" db="EMBL/GenBank/DDBJ databases">
        <title>Genomic Encyclopedia of Type Strains, Phase IV (KMG-IV): sequencing the most valuable type-strain genomes for metagenomic binning, comparative biology and taxonomic classification.</title>
        <authorList>
            <person name="Goeker M."/>
        </authorList>
    </citation>
    <scope>NUCLEOTIDE SEQUENCE [LARGE SCALE GENOMIC DNA]</scope>
    <source>
        <strain evidence="9 10">DSM 19377</strain>
    </source>
</reference>
<dbReference type="Pfam" id="PF00528">
    <property type="entry name" value="BPD_transp_1"/>
    <property type="match status" value="1"/>
</dbReference>
<dbReference type="Proteomes" id="UP000295416">
    <property type="component" value="Unassembled WGS sequence"/>
</dbReference>
<keyword evidence="10" id="KW-1185">Reference proteome</keyword>
<feature type="transmembrane region" description="Helical" evidence="7">
    <location>
        <begin position="184"/>
        <end position="209"/>
    </location>
</feature>
<feature type="transmembrane region" description="Helical" evidence="7">
    <location>
        <begin position="9"/>
        <end position="31"/>
    </location>
</feature>
<dbReference type="PANTHER" id="PTHR43744">
    <property type="entry name" value="ABC TRANSPORTER PERMEASE PROTEIN MG189-RELATED-RELATED"/>
    <property type="match status" value="1"/>
</dbReference>
<evidence type="ECO:0000313" key="9">
    <source>
        <dbReference type="EMBL" id="TCP30955.1"/>
    </source>
</evidence>
<dbReference type="InterPro" id="IPR035906">
    <property type="entry name" value="MetI-like_sf"/>
</dbReference>
<keyword evidence="2 7" id="KW-0813">Transport</keyword>
<protein>
    <submittedName>
        <fullName evidence="9">Multiple sugar transport system permease protein</fullName>
    </submittedName>
</protein>
<accession>A0A4R2PAM9</accession>
<keyword evidence="5 7" id="KW-1133">Transmembrane helix</keyword>
<feature type="transmembrane region" description="Helical" evidence="7">
    <location>
        <begin position="78"/>
        <end position="102"/>
    </location>
</feature>
<evidence type="ECO:0000256" key="6">
    <source>
        <dbReference type="ARBA" id="ARBA00023136"/>
    </source>
</evidence>
<dbReference type="PANTHER" id="PTHR43744:SF12">
    <property type="entry name" value="ABC TRANSPORTER PERMEASE PROTEIN MG189-RELATED"/>
    <property type="match status" value="1"/>
</dbReference>
<keyword evidence="3" id="KW-1003">Cell membrane</keyword>
<keyword evidence="9" id="KW-0762">Sugar transport</keyword>
<dbReference type="InterPro" id="IPR000515">
    <property type="entry name" value="MetI-like"/>
</dbReference>
<feature type="transmembrane region" description="Helical" evidence="7">
    <location>
        <begin position="142"/>
        <end position="163"/>
    </location>
</feature>
<feature type="transmembrane region" description="Helical" evidence="7">
    <location>
        <begin position="109"/>
        <end position="130"/>
    </location>
</feature>
<evidence type="ECO:0000256" key="1">
    <source>
        <dbReference type="ARBA" id="ARBA00004651"/>
    </source>
</evidence>
<gene>
    <name evidence="9" type="ORF">EV207_104134</name>
</gene>
<name>A0A4R2PAM9_9BACL</name>
<evidence type="ECO:0000256" key="5">
    <source>
        <dbReference type="ARBA" id="ARBA00022989"/>
    </source>
</evidence>
<dbReference type="GO" id="GO:0005886">
    <property type="term" value="C:plasma membrane"/>
    <property type="evidence" value="ECO:0007669"/>
    <property type="project" value="UniProtKB-SubCell"/>
</dbReference>
<evidence type="ECO:0000259" key="8">
    <source>
        <dbReference type="PROSITE" id="PS50928"/>
    </source>
</evidence>
<dbReference type="Gene3D" id="1.10.3720.10">
    <property type="entry name" value="MetI-like"/>
    <property type="match status" value="1"/>
</dbReference>
<dbReference type="RefSeq" id="WP_132744268.1">
    <property type="nucleotide sequence ID" value="NZ_SLXK01000004.1"/>
</dbReference>
<proteinExistence type="inferred from homology"/>
<comment type="caution">
    <text evidence="9">The sequence shown here is derived from an EMBL/GenBank/DDBJ whole genome shotgun (WGS) entry which is preliminary data.</text>
</comment>
<keyword evidence="6 7" id="KW-0472">Membrane</keyword>
<dbReference type="EMBL" id="SLXK01000004">
    <property type="protein sequence ID" value="TCP30955.1"/>
    <property type="molecule type" value="Genomic_DNA"/>
</dbReference>
<dbReference type="OrthoDB" id="9771544at2"/>
<organism evidence="9 10">
    <name type="scientific">Scopulibacillus darangshiensis</name>
    <dbReference type="NCBI Taxonomy" id="442528"/>
    <lineage>
        <taxon>Bacteria</taxon>
        <taxon>Bacillati</taxon>
        <taxon>Bacillota</taxon>
        <taxon>Bacilli</taxon>
        <taxon>Bacillales</taxon>
        <taxon>Sporolactobacillaceae</taxon>
        <taxon>Scopulibacillus</taxon>
    </lineage>
</organism>
<keyword evidence="4 7" id="KW-0812">Transmembrane</keyword>
<evidence type="ECO:0000313" key="10">
    <source>
        <dbReference type="Proteomes" id="UP000295416"/>
    </source>
</evidence>
<feature type="domain" description="ABC transmembrane type-1" evidence="8">
    <location>
        <begin position="74"/>
        <end position="264"/>
    </location>
</feature>
<evidence type="ECO:0000256" key="4">
    <source>
        <dbReference type="ARBA" id="ARBA00022692"/>
    </source>
</evidence>
<dbReference type="PROSITE" id="PS50928">
    <property type="entry name" value="ABC_TM1"/>
    <property type="match status" value="1"/>
</dbReference>
<feature type="transmembrane region" description="Helical" evidence="7">
    <location>
        <begin position="243"/>
        <end position="263"/>
    </location>
</feature>
<evidence type="ECO:0000256" key="7">
    <source>
        <dbReference type="RuleBase" id="RU363032"/>
    </source>
</evidence>
<evidence type="ECO:0000256" key="3">
    <source>
        <dbReference type="ARBA" id="ARBA00022475"/>
    </source>
</evidence>